<name>A0A6A8M636_9FIRM</name>
<gene>
    <name evidence="4" type="ORF">FYJ66_00850</name>
</gene>
<dbReference type="GO" id="GO:0003735">
    <property type="term" value="F:structural constituent of ribosome"/>
    <property type="evidence" value="ECO:0007669"/>
    <property type="project" value="TreeGrafter"/>
</dbReference>
<dbReference type="AlphaFoldDB" id="A0A6A8M636"/>
<evidence type="ECO:0000259" key="3">
    <source>
        <dbReference type="PROSITE" id="PS50126"/>
    </source>
</evidence>
<keyword evidence="1" id="KW-0694">RNA-binding</keyword>
<dbReference type="Gene3D" id="1.10.150.310">
    <property type="entry name" value="Tex RuvX-like domain-like"/>
    <property type="match status" value="1"/>
</dbReference>
<dbReference type="SUPFAM" id="SSF50249">
    <property type="entry name" value="Nucleic acid-binding proteins"/>
    <property type="match status" value="1"/>
</dbReference>
<accession>A0A6A8M636</accession>
<dbReference type="InterPro" id="IPR012337">
    <property type="entry name" value="RNaseH-like_sf"/>
</dbReference>
<dbReference type="InterPro" id="IPR023319">
    <property type="entry name" value="Tex-like_HTH_dom_sf"/>
</dbReference>
<dbReference type="InterPro" id="IPR050437">
    <property type="entry name" value="Ribos_protein_bS1-like"/>
</dbReference>
<dbReference type="Gene3D" id="2.40.50.140">
    <property type="entry name" value="Nucleic acid-binding proteins"/>
    <property type="match status" value="1"/>
</dbReference>
<dbReference type="Gene3D" id="1.10.10.650">
    <property type="entry name" value="RuvA domain 2-like"/>
    <property type="match status" value="1"/>
</dbReference>
<dbReference type="Pfam" id="PF17674">
    <property type="entry name" value="HHH_9"/>
    <property type="match status" value="1"/>
</dbReference>
<dbReference type="PANTHER" id="PTHR10724:SF10">
    <property type="entry name" value="S1 RNA-BINDING DOMAIN-CONTAINING PROTEIN 1"/>
    <property type="match status" value="1"/>
</dbReference>
<dbReference type="InterPro" id="IPR044146">
    <property type="entry name" value="S1_Tex"/>
</dbReference>
<dbReference type="Pfam" id="PF12836">
    <property type="entry name" value="HHH_3"/>
    <property type="match status" value="1"/>
</dbReference>
<dbReference type="InterPro" id="IPR041692">
    <property type="entry name" value="HHH_9"/>
</dbReference>
<dbReference type="SUPFAM" id="SSF158832">
    <property type="entry name" value="Tex N-terminal region-like"/>
    <property type="match status" value="1"/>
</dbReference>
<dbReference type="PROSITE" id="PS50126">
    <property type="entry name" value="S1"/>
    <property type="match status" value="1"/>
</dbReference>
<dbReference type="FunFam" id="1.10.10.650:FF:000001">
    <property type="entry name" value="S1 RNA-binding domain 1"/>
    <property type="match status" value="1"/>
</dbReference>
<sequence length="794" mass="87964">MDIKLISEISKELKVPEAAASSTLALLEEGNTVPFIARYRKEATGGMDEEQILFIEKQYKYGINLQERKDAVIEIISQQGKLTPEIEADIRACSKLSQVEDLYRPYKEKKKTRAGMAIKKGLQPLAQWLLDLSQSRYGDVRAKAEEFLSDQVETWQEALQGAEDIIAEQVSDDAKLRWSFKEHINKHGSLVTSKKKDAEDPKKTYEMYYDRTEAVTSLADHRIMAINRAEKEKVITVSFSYDRDSLSLKACQSLLGQYTPDSLELPAFPGDEDTISPVTEISRAAADGCKRLLFPSIENEIRRDLTDRACASSIEVFSSNLESLLSQPPIKGRVVLAFDPGYANGCKLAVLDETGKMLTVDKIFPFKGKGGLESSKERLLQLIRKYDVKIVAIGNGTASRESESLVSDLIKENDLDLSYAIVSEAGASVWSAQEDARKEFPDMPVEERSAVSIGRRLLDPLPELIKIDPRSIGVGQYQHDLPEKALTERLDEATMKVVNRVGADLNTASPALLKHISGLNAGIAQEIVNYRNENGAFTNRKQLLKVKKLGPKAFTQCAGFLRIINGDEPLDQTSIHPESYDDARKVMKACGIQSLGQEDAVFPEEAVSGLGIDSYTLKDIEDAIRTPLRDYRDQFDGALLKSDVLEIDDLQIGDELYGTVRNVVAFGAFVDIGLHSDGLVHITRMSRQRVEDPSTILSVGDVIKVWVVEIDKEKERVGLSLLSPEELTQREAERKNRNRGQGRSQNRGSGKRNNCGRSAGGNGGNGHRKSNNDQGSSSLADANAKLLAKFGKKH</sequence>
<dbReference type="Gene3D" id="1.10.3500.10">
    <property type="entry name" value="Tex N-terminal region-like"/>
    <property type="match status" value="1"/>
</dbReference>
<dbReference type="FunFam" id="3.30.420.140:FF:000001">
    <property type="entry name" value="RNA-binding transcriptional accessory protein"/>
    <property type="match status" value="1"/>
</dbReference>
<dbReference type="InterPro" id="IPR018974">
    <property type="entry name" value="Tex-like_N"/>
</dbReference>
<dbReference type="InterPro" id="IPR055179">
    <property type="entry name" value="Tex-like_central_region"/>
</dbReference>
<dbReference type="InterPro" id="IPR032639">
    <property type="entry name" value="Tex_YqgF"/>
</dbReference>
<dbReference type="PROSITE" id="PS50889">
    <property type="entry name" value="S4"/>
    <property type="match status" value="1"/>
</dbReference>
<dbReference type="Pfam" id="PF16921">
    <property type="entry name" value="Tex_YqgF"/>
    <property type="match status" value="1"/>
</dbReference>
<reference evidence="4" key="1">
    <citation type="submission" date="2019-09" db="EMBL/GenBank/DDBJ databases">
        <title>In-depth cultivation of the pig gut microbiome towards novel bacterial diversity and tailored functional studies.</title>
        <authorList>
            <person name="Wylensek D."/>
            <person name="Hitch T.C.A."/>
            <person name="Clavel T."/>
        </authorList>
    </citation>
    <scope>NUCLEOTIDE SEQUENCE</scope>
    <source>
        <strain evidence="4">RF-744-FAT-WT-3</strain>
    </source>
</reference>
<organism evidence="4">
    <name type="scientific">Baileyella intestinalis</name>
    <dbReference type="NCBI Taxonomy" id="2606709"/>
    <lineage>
        <taxon>Bacteria</taxon>
        <taxon>Bacillati</taxon>
        <taxon>Bacillota</taxon>
        <taxon>Clostridia</taxon>
        <taxon>Peptostreptococcales</taxon>
        <taxon>Anaerovoracaceae</taxon>
        <taxon>Baileyella</taxon>
    </lineage>
</organism>
<dbReference type="Pfam" id="PF00575">
    <property type="entry name" value="S1"/>
    <property type="match status" value="1"/>
</dbReference>
<comment type="caution">
    <text evidence="4">The sequence shown here is derived from an EMBL/GenBank/DDBJ whole genome shotgun (WGS) entry which is preliminary data.</text>
</comment>
<protein>
    <submittedName>
        <fullName evidence="4">RNA-binding transcriptional accessory protein</fullName>
    </submittedName>
</protein>
<dbReference type="CDD" id="cd05685">
    <property type="entry name" value="S1_Tex"/>
    <property type="match status" value="1"/>
</dbReference>
<dbReference type="FunFam" id="2.40.50.140:FF:000051">
    <property type="entry name" value="RNA-binding transcriptional accessory protein"/>
    <property type="match status" value="1"/>
</dbReference>
<feature type="region of interest" description="Disordered" evidence="2">
    <location>
        <begin position="727"/>
        <end position="794"/>
    </location>
</feature>
<dbReference type="SUPFAM" id="SSF53098">
    <property type="entry name" value="Ribonuclease H-like"/>
    <property type="match status" value="1"/>
</dbReference>
<feature type="compositionally biased region" description="Low complexity" evidence="2">
    <location>
        <begin position="739"/>
        <end position="757"/>
    </location>
</feature>
<dbReference type="InterPro" id="IPR037027">
    <property type="entry name" value="YqgF/RNaseH-like_dom_sf"/>
</dbReference>
<dbReference type="GO" id="GO:0005737">
    <property type="term" value="C:cytoplasm"/>
    <property type="evidence" value="ECO:0007669"/>
    <property type="project" value="UniProtKB-ARBA"/>
</dbReference>
<dbReference type="InterPro" id="IPR012340">
    <property type="entry name" value="NA-bd_OB-fold"/>
</dbReference>
<evidence type="ECO:0000256" key="1">
    <source>
        <dbReference type="PROSITE-ProRule" id="PRU00182"/>
    </source>
</evidence>
<dbReference type="InterPro" id="IPR023323">
    <property type="entry name" value="Tex-like_dom_sf"/>
</dbReference>
<proteinExistence type="predicted"/>
<dbReference type="InterPro" id="IPR006641">
    <property type="entry name" value="YqgF/RNaseH-like_dom"/>
</dbReference>
<dbReference type="SUPFAM" id="SSF47781">
    <property type="entry name" value="RuvA domain 2-like"/>
    <property type="match status" value="2"/>
</dbReference>
<dbReference type="PANTHER" id="PTHR10724">
    <property type="entry name" value="30S RIBOSOMAL PROTEIN S1"/>
    <property type="match status" value="1"/>
</dbReference>
<dbReference type="Gene3D" id="3.30.420.140">
    <property type="entry name" value="YqgF/RNase H-like domain"/>
    <property type="match status" value="1"/>
</dbReference>
<feature type="domain" description="S1 motif" evidence="3">
    <location>
        <begin position="653"/>
        <end position="722"/>
    </location>
</feature>
<dbReference type="SMART" id="SM00732">
    <property type="entry name" value="YqgFc"/>
    <property type="match status" value="1"/>
</dbReference>
<dbReference type="InterPro" id="IPR010994">
    <property type="entry name" value="RuvA_2-like"/>
</dbReference>
<evidence type="ECO:0000256" key="2">
    <source>
        <dbReference type="SAM" id="MobiDB-lite"/>
    </source>
</evidence>
<dbReference type="GO" id="GO:0003729">
    <property type="term" value="F:mRNA binding"/>
    <property type="evidence" value="ECO:0007669"/>
    <property type="project" value="UniProtKB-ARBA"/>
</dbReference>
<dbReference type="GO" id="GO:0006412">
    <property type="term" value="P:translation"/>
    <property type="evidence" value="ECO:0007669"/>
    <property type="project" value="TreeGrafter"/>
</dbReference>
<dbReference type="Pfam" id="PF22706">
    <property type="entry name" value="Tex_central_region"/>
    <property type="match status" value="1"/>
</dbReference>
<dbReference type="GO" id="GO:0006139">
    <property type="term" value="P:nucleobase-containing compound metabolic process"/>
    <property type="evidence" value="ECO:0007669"/>
    <property type="project" value="InterPro"/>
</dbReference>
<dbReference type="RefSeq" id="WP_154571634.1">
    <property type="nucleotide sequence ID" value="NZ_VUNB01000001.1"/>
</dbReference>
<dbReference type="InterPro" id="IPR003029">
    <property type="entry name" value="S1_domain"/>
</dbReference>
<dbReference type="SMART" id="SM00316">
    <property type="entry name" value="S1"/>
    <property type="match status" value="1"/>
</dbReference>
<dbReference type="EMBL" id="VUNB01000001">
    <property type="protein sequence ID" value="MST68160.1"/>
    <property type="molecule type" value="Genomic_DNA"/>
</dbReference>
<evidence type="ECO:0000313" key="4">
    <source>
        <dbReference type="EMBL" id="MST68160.1"/>
    </source>
</evidence>
<dbReference type="Pfam" id="PF09371">
    <property type="entry name" value="Tex_N"/>
    <property type="match status" value="1"/>
</dbReference>